<keyword evidence="2" id="KW-0560">Oxidoreductase</keyword>
<accession>A0AAW5T7P5</accession>
<dbReference type="GO" id="GO:0008839">
    <property type="term" value="F:4-hydroxy-tetrahydrodipicolinate reductase"/>
    <property type="evidence" value="ECO:0007669"/>
    <property type="project" value="InterPro"/>
</dbReference>
<dbReference type="CDD" id="cd24146">
    <property type="entry name" value="nat-AmDH_N_like"/>
    <property type="match status" value="1"/>
</dbReference>
<comment type="caution">
    <text evidence="5">The sequence shown here is derived from an EMBL/GenBank/DDBJ whole genome shotgun (WGS) entry which is preliminary data.</text>
</comment>
<evidence type="ECO:0000256" key="1">
    <source>
        <dbReference type="ARBA" id="ARBA00022857"/>
    </source>
</evidence>
<protein>
    <submittedName>
        <fullName evidence="5">Dihydrodipicolinate reductase</fullName>
    </submittedName>
</protein>
<feature type="domain" description="Dihydrodipicolinate reductase N-terminal" evidence="3">
    <location>
        <begin position="54"/>
        <end position="118"/>
    </location>
</feature>
<reference evidence="5" key="1">
    <citation type="submission" date="2020-07" db="EMBL/GenBank/DDBJ databases">
        <authorList>
            <person name="Pettersson B.M.F."/>
            <person name="Behra P.R.K."/>
            <person name="Ramesh M."/>
            <person name="Das S."/>
            <person name="Dasgupta S."/>
            <person name="Kirsebom L.A."/>
        </authorList>
    </citation>
    <scope>NUCLEOTIDE SEQUENCE</scope>
    <source>
        <strain evidence="5">DSM 44242</strain>
    </source>
</reference>
<evidence type="ECO:0000259" key="3">
    <source>
        <dbReference type="Pfam" id="PF01113"/>
    </source>
</evidence>
<evidence type="ECO:0000259" key="4">
    <source>
        <dbReference type="Pfam" id="PF19328"/>
    </source>
</evidence>
<dbReference type="InterPro" id="IPR045760">
    <property type="entry name" value="DAP_DH_C"/>
</dbReference>
<dbReference type="Pfam" id="PF19328">
    <property type="entry name" value="DAP_DH_C"/>
    <property type="match status" value="1"/>
</dbReference>
<dbReference type="Gene3D" id="3.40.50.720">
    <property type="entry name" value="NAD(P)-binding Rossmann-like Domain"/>
    <property type="match status" value="1"/>
</dbReference>
<reference evidence="5" key="2">
    <citation type="journal article" date="2022" name="BMC Genomics">
        <title>Comparative genome analysis of mycobacteria focusing on tRNA and non-coding RNA.</title>
        <authorList>
            <person name="Behra P.R.K."/>
            <person name="Pettersson B.M.F."/>
            <person name="Ramesh M."/>
            <person name="Das S."/>
            <person name="Dasgupta S."/>
            <person name="Kirsebom L.A."/>
        </authorList>
    </citation>
    <scope>NUCLEOTIDE SEQUENCE</scope>
    <source>
        <strain evidence="5">DSM 44242</strain>
    </source>
</reference>
<dbReference type="EMBL" id="JACKVC010000021">
    <property type="protein sequence ID" value="MCV7391499.1"/>
    <property type="molecule type" value="Genomic_DNA"/>
</dbReference>
<dbReference type="InterPro" id="IPR036291">
    <property type="entry name" value="NAD(P)-bd_dom_sf"/>
</dbReference>
<organism evidence="5 6">
    <name type="scientific">Mycolicibacterium porcinum</name>
    <dbReference type="NCBI Taxonomy" id="39693"/>
    <lineage>
        <taxon>Bacteria</taxon>
        <taxon>Bacillati</taxon>
        <taxon>Actinomycetota</taxon>
        <taxon>Actinomycetes</taxon>
        <taxon>Mycobacteriales</taxon>
        <taxon>Mycobacteriaceae</taxon>
        <taxon>Mycolicibacterium</taxon>
    </lineage>
</organism>
<keyword evidence="1" id="KW-0521">NADP</keyword>
<feature type="domain" description="2,4-diaminopentanoate dehydrogenase C-terminal" evidence="4">
    <location>
        <begin position="190"/>
        <end position="391"/>
    </location>
</feature>
<evidence type="ECO:0000256" key="2">
    <source>
        <dbReference type="ARBA" id="ARBA00023002"/>
    </source>
</evidence>
<name>A0AAW5T7P5_9MYCO</name>
<dbReference type="InterPro" id="IPR000846">
    <property type="entry name" value="DapB_N"/>
</dbReference>
<dbReference type="AlphaFoldDB" id="A0AAW5T7P5"/>
<proteinExistence type="predicted"/>
<dbReference type="Proteomes" id="UP001141659">
    <property type="component" value="Unassembled WGS sequence"/>
</dbReference>
<dbReference type="Pfam" id="PF01113">
    <property type="entry name" value="DapB_N"/>
    <property type="match status" value="1"/>
</dbReference>
<dbReference type="GO" id="GO:0009089">
    <property type="term" value="P:lysine biosynthetic process via diaminopimelate"/>
    <property type="evidence" value="ECO:0007669"/>
    <property type="project" value="InterPro"/>
</dbReference>
<evidence type="ECO:0000313" key="6">
    <source>
        <dbReference type="Proteomes" id="UP001141659"/>
    </source>
</evidence>
<dbReference type="SUPFAM" id="SSF51735">
    <property type="entry name" value="NAD(P)-binding Rossmann-fold domains"/>
    <property type="match status" value="1"/>
</dbReference>
<evidence type="ECO:0000313" key="5">
    <source>
        <dbReference type="EMBL" id="MCV7391499.1"/>
    </source>
</evidence>
<sequence>MPAVAGRCRCSRCVAGCLQRSPGRISSGRSQRPNVTENSEERVVPRPLRTVVWSTGGVGSMAIDAVARRPDLELAGVWVHSEAKVGQDAGVLAGRGPLGVAATNDADVLIESAPDCVVYAASGPDRDAGAVPDYLRLLSAGINVVSTTSTGLVYPPAYYAAEWRDQLEAAAKAGNCSFYASGVFPGFGSDQLALVLATLSKRIDRLTVTEVSLNDHYPVADVMMDGMGFGRELEFEPMLKTPGFVEMAWKAPIHLMADALGAEVSEIRGSLDRRITERDIEVAFGTIAAGTCGAVCTRAAGVVNGREAIVIEHIIRMSRDVAPEWPASEFDATYRVDIEGDPDIHCAMNLGEAAGYGAGQAAMAATAMRVVNAIPYVVAAPAGLLSSLDMPNTLPRYVFD</sequence>
<gene>
    <name evidence="5" type="ORF">H5P34_25910</name>
</gene>